<evidence type="ECO:0000313" key="2">
    <source>
        <dbReference type="EMBL" id="KAJ1218247.1"/>
    </source>
</evidence>
<keyword evidence="3" id="KW-1185">Reference proteome</keyword>
<dbReference type="Proteomes" id="UP001066276">
    <property type="component" value="Chromosome 1_1"/>
</dbReference>
<feature type="compositionally biased region" description="Low complexity" evidence="1">
    <location>
        <begin position="72"/>
        <end position="83"/>
    </location>
</feature>
<name>A0AAV7WYZ4_PLEWA</name>
<accession>A0AAV7WYZ4</accession>
<feature type="compositionally biased region" description="Basic and acidic residues" evidence="1">
    <location>
        <begin position="134"/>
        <end position="169"/>
    </location>
</feature>
<organism evidence="2 3">
    <name type="scientific">Pleurodeles waltl</name>
    <name type="common">Iberian ribbed newt</name>
    <dbReference type="NCBI Taxonomy" id="8319"/>
    <lineage>
        <taxon>Eukaryota</taxon>
        <taxon>Metazoa</taxon>
        <taxon>Chordata</taxon>
        <taxon>Craniata</taxon>
        <taxon>Vertebrata</taxon>
        <taxon>Euteleostomi</taxon>
        <taxon>Amphibia</taxon>
        <taxon>Batrachia</taxon>
        <taxon>Caudata</taxon>
        <taxon>Salamandroidea</taxon>
        <taxon>Salamandridae</taxon>
        <taxon>Pleurodelinae</taxon>
        <taxon>Pleurodeles</taxon>
    </lineage>
</organism>
<dbReference type="AlphaFoldDB" id="A0AAV7WYZ4"/>
<evidence type="ECO:0000313" key="3">
    <source>
        <dbReference type="Proteomes" id="UP001066276"/>
    </source>
</evidence>
<protein>
    <submittedName>
        <fullName evidence="2">Uncharacterized protein</fullName>
    </submittedName>
</protein>
<dbReference type="EMBL" id="JANPWB010000001">
    <property type="protein sequence ID" value="KAJ1218247.1"/>
    <property type="molecule type" value="Genomic_DNA"/>
</dbReference>
<proteinExistence type="predicted"/>
<feature type="region of interest" description="Disordered" evidence="1">
    <location>
        <begin position="64"/>
        <end position="83"/>
    </location>
</feature>
<evidence type="ECO:0000256" key="1">
    <source>
        <dbReference type="SAM" id="MobiDB-lite"/>
    </source>
</evidence>
<gene>
    <name evidence="2" type="ORF">NDU88_005830</name>
</gene>
<sequence length="184" mass="20338">MRAFRAPHSVRIIRLKLGWAGGHPTPPRLETKQRSEELLKYVQKWPCDSASHTRPLNRELERLQEGGGACHGTPPTARTPPGARELDWALGIWVAGPAGGGFPGALQQLDSATPSRTRRRRRNQSGPLPTRAAPDPKARVDVAPDHEDNAREPEIGAERQGDKEQKPESSRIMTFRPENRTGGE</sequence>
<reference evidence="2" key="1">
    <citation type="journal article" date="2022" name="bioRxiv">
        <title>Sequencing and chromosome-scale assembly of the giantPleurodeles waltlgenome.</title>
        <authorList>
            <person name="Brown T."/>
            <person name="Elewa A."/>
            <person name="Iarovenko S."/>
            <person name="Subramanian E."/>
            <person name="Araus A.J."/>
            <person name="Petzold A."/>
            <person name="Susuki M."/>
            <person name="Suzuki K.-i.T."/>
            <person name="Hayashi T."/>
            <person name="Toyoda A."/>
            <person name="Oliveira C."/>
            <person name="Osipova E."/>
            <person name="Leigh N.D."/>
            <person name="Simon A."/>
            <person name="Yun M.H."/>
        </authorList>
    </citation>
    <scope>NUCLEOTIDE SEQUENCE</scope>
    <source>
        <strain evidence="2">20211129_DDA</strain>
        <tissue evidence="2">Liver</tissue>
    </source>
</reference>
<feature type="region of interest" description="Disordered" evidence="1">
    <location>
        <begin position="97"/>
        <end position="184"/>
    </location>
</feature>
<comment type="caution">
    <text evidence="2">The sequence shown here is derived from an EMBL/GenBank/DDBJ whole genome shotgun (WGS) entry which is preliminary data.</text>
</comment>